<feature type="region of interest" description="Disordered" evidence="1">
    <location>
        <begin position="314"/>
        <end position="338"/>
    </location>
</feature>
<accession>A0A0A1TDG2</accession>
<evidence type="ECO:0000256" key="1">
    <source>
        <dbReference type="SAM" id="MobiDB-lite"/>
    </source>
</evidence>
<gene>
    <name evidence="2" type="ORF">VHEMI04143</name>
</gene>
<evidence type="ECO:0000313" key="2">
    <source>
        <dbReference type="EMBL" id="CEJ86568.1"/>
    </source>
</evidence>
<proteinExistence type="predicted"/>
<keyword evidence="3" id="KW-1185">Reference proteome</keyword>
<feature type="compositionally biased region" description="Polar residues" evidence="1">
    <location>
        <begin position="329"/>
        <end position="338"/>
    </location>
</feature>
<name>A0A0A1TDG2_9HYPO</name>
<dbReference type="AlphaFoldDB" id="A0A0A1TDG2"/>
<dbReference type="HOGENOM" id="CLU_645885_0_0_1"/>
<feature type="region of interest" description="Disordered" evidence="1">
    <location>
        <begin position="68"/>
        <end position="100"/>
    </location>
</feature>
<dbReference type="STRING" id="1531966.A0A0A1TDG2"/>
<reference evidence="2 3" key="1">
    <citation type="journal article" date="2015" name="Genome Announc.">
        <title>Draft Genome Sequence and Gene Annotation of the Entomopathogenic Fungus Verticillium hemipterigenum.</title>
        <authorList>
            <person name="Horn F."/>
            <person name="Habel A."/>
            <person name="Scharf D.H."/>
            <person name="Dworschak J."/>
            <person name="Brakhage A.A."/>
            <person name="Guthke R."/>
            <person name="Hertweck C."/>
            <person name="Linde J."/>
        </authorList>
    </citation>
    <scope>NUCLEOTIDE SEQUENCE [LARGE SCALE GENOMIC DNA]</scope>
</reference>
<dbReference type="EMBL" id="CDHN01000002">
    <property type="protein sequence ID" value="CEJ86568.1"/>
    <property type="molecule type" value="Genomic_DNA"/>
</dbReference>
<dbReference type="OrthoDB" id="4367324at2759"/>
<organism evidence="2 3">
    <name type="scientific">[Torrubiella] hemipterigena</name>
    <dbReference type="NCBI Taxonomy" id="1531966"/>
    <lineage>
        <taxon>Eukaryota</taxon>
        <taxon>Fungi</taxon>
        <taxon>Dikarya</taxon>
        <taxon>Ascomycota</taxon>
        <taxon>Pezizomycotina</taxon>
        <taxon>Sordariomycetes</taxon>
        <taxon>Hypocreomycetidae</taxon>
        <taxon>Hypocreales</taxon>
        <taxon>Clavicipitaceae</taxon>
        <taxon>Clavicipitaceae incertae sedis</taxon>
        <taxon>'Torrubiella' clade</taxon>
    </lineage>
</organism>
<feature type="compositionally biased region" description="Basic and acidic residues" evidence="1">
    <location>
        <begin position="369"/>
        <end position="391"/>
    </location>
</feature>
<feature type="compositionally biased region" description="Polar residues" evidence="1">
    <location>
        <begin position="68"/>
        <end position="95"/>
    </location>
</feature>
<dbReference type="Proteomes" id="UP000039046">
    <property type="component" value="Unassembled WGS sequence"/>
</dbReference>
<sequence>MPDENGDSASISVTEKRTKVDISGLKEDAGACVIEGIIAEDRLAEASSIEASDATLDTSNASLISDTTADASVASDTETPDTQISDSSAESTENAEANDEVYAERFPKEYKQYMRWSFDKVLENGIFDTNGVWTRGKQNSIYAWPIRQAFSYSLKYRCRYGCIVSSHEAFIFRIKPIRQEKEIEELLKDFIEEQSLSEEKEREMMEDLLMAEIADNGEMQYVCIPWSNDYTNIKHAENEPNTTQDSKNQGVEKVTDIADWTINLAFWYLHMMIGSNYKVKWTYENLADEKLQPLSLAASNLLSSTNQALELKRRRQQGHQLYQPREDQSSVSTSGIDQNQSISVRTLQEQDEALQESIATSTLSPAESIDLRSEASSMTERHDDSSDNEGARRKRRRGNDVRSSPRMCRVSDDDPVLSFYKASFE</sequence>
<protein>
    <submittedName>
        <fullName evidence="2">Uncharacterized protein</fullName>
    </submittedName>
</protein>
<feature type="region of interest" description="Disordered" evidence="1">
    <location>
        <begin position="353"/>
        <end position="425"/>
    </location>
</feature>
<evidence type="ECO:0000313" key="3">
    <source>
        <dbReference type="Proteomes" id="UP000039046"/>
    </source>
</evidence>